<feature type="chain" id="PRO_5027037392" evidence="1">
    <location>
        <begin position="20"/>
        <end position="492"/>
    </location>
</feature>
<dbReference type="InterPro" id="IPR037049">
    <property type="entry name" value="DUF1214_C_sf"/>
</dbReference>
<dbReference type="Gene3D" id="2.60.120.600">
    <property type="entry name" value="Domain of unknown function DUF1214, C-terminal domain"/>
    <property type="match status" value="1"/>
</dbReference>
<keyword evidence="1" id="KW-0732">Signal</keyword>
<proteinExistence type="predicted"/>
<dbReference type="Gene3D" id="1.10.3360.10">
    <property type="entry name" value="VPA0735-like domain"/>
    <property type="match status" value="1"/>
</dbReference>
<evidence type="ECO:0000313" key="4">
    <source>
        <dbReference type="EMBL" id="MUK44540.1"/>
    </source>
</evidence>
<feature type="domain" description="DUF1214" evidence="2">
    <location>
        <begin position="365"/>
        <end position="474"/>
    </location>
</feature>
<dbReference type="PANTHER" id="PTHR36509:SF3">
    <property type="entry name" value="SIGNAL PEPTIDE PROTEIN"/>
    <property type="match status" value="1"/>
</dbReference>
<organism evidence="4 5">
    <name type="scientific">Aliivibrio fischeri</name>
    <name type="common">Vibrio fischeri</name>
    <dbReference type="NCBI Taxonomy" id="668"/>
    <lineage>
        <taxon>Bacteria</taxon>
        <taxon>Pseudomonadati</taxon>
        <taxon>Pseudomonadota</taxon>
        <taxon>Gammaproteobacteria</taxon>
        <taxon>Vibrionales</taxon>
        <taxon>Vibrionaceae</taxon>
        <taxon>Aliivibrio</taxon>
    </lineage>
</organism>
<dbReference type="Proteomes" id="UP000435323">
    <property type="component" value="Unassembled WGS sequence"/>
</dbReference>
<sequence>MKKTLIALMLGTISFTTLANDYLPSGGYETLETRSGQLTFENGFEHGVPTNETSQKLFDELDYQRAVQGYIWATPIVSFYQWKNDHYQTWGTENGQLVYQAGYESKLGGLTYNTSTPYLIGYMNLNNGPIIINLPDTQLRGAVHNMWQIGKEQMTKPGKYVIYKAEDAAPKVKGATLIAMDTNDFFFGVRLMNKDAKVRSTMMNSIQKGITDINGNPLTNKGIYHVKRGIDHKQPRGMEFWEVVNQAIQANPVQERDRMMMDMLRPLGIEKGKPFTPTPKQQSLLKEAAIVGEAMTKNIDFNKTGRLDHAEYGPKGNPWEIATASTPNQDRNNGMDLDGRAAWFYEAVTNDIAMHGMDNGGWGQVYLDNYYSGEKDHGLDGGKHYTLTIKNPDMYADLFWTITVYNVENRAIIENDLGRADVGSNIKGSVYNKDGSITLHFSPKKPKGVAEANWVQTNEKEGWFVYFRAYSPKKAFVDEEPKTLLPNFEEVK</sequence>
<dbReference type="PANTHER" id="PTHR36509">
    <property type="entry name" value="BLL3101 PROTEIN"/>
    <property type="match status" value="1"/>
</dbReference>
<feature type="signal peptide" evidence="1">
    <location>
        <begin position="1"/>
        <end position="19"/>
    </location>
</feature>
<dbReference type="Pfam" id="PF06863">
    <property type="entry name" value="DUF1254"/>
    <property type="match status" value="1"/>
</dbReference>
<dbReference type="InterPro" id="IPR037050">
    <property type="entry name" value="DUF1254_sf"/>
</dbReference>
<dbReference type="InterPro" id="IPR010679">
    <property type="entry name" value="DUF1254"/>
</dbReference>
<dbReference type="Gene3D" id="2.60.40.1610">
    <property type="entry name" value="Domain of unknown function DUF1254"/>
    <property type="match status" value="1"/>
</dbReference>
<evidence type="ECO:0000259" key="3">
    <source>
        <dbReference type="Pfam" id="PF06863"/>
    </source>
</evidence>
<evidence type="ECO:0000313" key="5">
    <source>
        <dbReference type="Proteomes" id="UP000435323"/>
    </source>
</evidence>
<gene>
    <name evidence="4" type="ORF">GNP77_04010</name>
</gene>
<protein>
    <submittedName>
        <fullName evidence="4">DUF1214 domain-containing protein</fullName>
    </submittedName>
</protein>
<dbReference type="Pfam" id="PF06742">
    <property type="entry name" value="DUF1214"/>
    <property type="match status" value="1"/>
</dbReference>
<dbReference type="InterPro" id="IPR010621">
    <property type="entry name" value="DUF1214"/>
</dbReference>
<dbReference type="RefSeq" id="WP_155657114.1">
    <property type="nucleotide sequence ID" value="NZ_WOBO01000004.1"/>
</dbReference>
<reference evidence="4 5" key="1">
    <citation type="submission" date="2019-11" db="EMBL/GenBank/DDBJ databases">
        <title>Using colonization assays and comparative genomics to discover symbiosis behaviors and factors in Vibrio fischeri.</title>
        <authorList>
            <person name="Bongrand C."/>
            <person name="Moriano-Gutierrez S."/>
            <person name="Arevalo P."/>
            <person name="Mcfall-Ngai M."/>
            <person name="Visick K."/>
            <person name="Polz M.F."/>
            <person name="Ruby E.G."/>
        </authorList>
    </citation>
    <scope>NUCLEOTIDE SEQUENCE [LARGE SCALE GENOMIC DNA]</scope>
    <source>
        <strain evidence="5">emors.3.2</strain>
    </source>
</reference>
<evidence type="ECO:0000259" key="2">
    <source>
        <dbReference type="Pfam" id="PF06742"/>
    </source>
</evidence>
<dbReference type="EMBL" id="WOBO01000004">
    <property type="protein sequence ID" value="MUK44540.1"/>
    <property type="molecule type" value="Genomic_DNA"/>
</dbReference>
<dbReference type="AlphaFoldDB" id="A0A6N3Z252"/>
<feature type="domain" description="DUF1254" evidence="3">
    <location>
        <begin position="110"/>
        <end position="210"/>
    </location>
</feature>
<dbReference type="SUPFAM" id="SSF160935">
    <property type="entry name" value="VPA0735-like"/>
    <property type="match status" value="1"/>
</dbReference>
<comment type="caution">
    <text evidence="4">The sequence shown here is derived from an EMBL/GenBank/DDBJ whole genome shotgun (WGS) entry which is preliminary data.</text>
</comment>
<evidence type="ECO:0000256" key="1">
    <source>
        <dbReference type="SAM" id="SignalP"/>
    </source>
</evidence>
<name>A0A6N3Z252_ALIFS</name>
<accession>A0A6N3Z252</accession>